<evidence type="ECO:0000313" key="1">
    <source>
        <dbReference type="EMBL" id="VEL25498.1"/>
    </source>
</evidence>
<reference evidence="1" key="1">
    <citation type="submission" date="2018-11" db="EMBL/GenBank/DDBJ databases">
        <authorList>
            <consortium name="Pathogen Informatics"/>
        </authorList>
    </citation>
    <scope>NUCLEOTIDE SEQUENCE</scope>
</reference>
<gene>
    <name evidence="1" type="ORF">PXEA_LOCUS18938</name>
</gene>
<comment type="caution">
    <text evidence="1">The sequence shown here is derived from an EMBL/GenBank/DDBJ whole genome shotgun (WGS) entry which is preliminary data.</text>
</comment>
<proteinExistence type="predicted"/>
<name>A0A3S5APV7_9PLAT</name>
<sequence>MTVFSRLLRRAFRRPFRWPTASPSSPCPCHPLLATPPRLSVTVTVTGSTGSTGAHHHRARPAGRRAHAFGPDGVVASLNQSLSRTRTHHLTPEARNQIHGFTCSADSVNTSRHRH</sequence>
<dbReference type="AlphaFoldDB" id="A0A3S5APV7"/>
<evidence type="ECO:0000313" key="2">
    <source>
        <dbReference type="Proteomes" id="UP000784294"/>
    </source>
</evidence>
<dbReference type="Proteomes" id="UP000784294">
    <property type="component" value="Unassembled WGS sequence"/>
</dbReference>
<organism evidence="1 2">
    <name type="scientific">Protopolystoma xenopodis</name>
    <dbReference type="NCBI Taxonomy" id="117903"/>
    <lineage>
        <taxon>Eukaryota</taxon>
        <taxon>Metazoa</taxon>
        <taxon>Spiralia</taxon>
        <taxon>Lophotrochozoa</taxon>
        <taxon>Platyhelminthes</taxon>
        <taxon>Monogenea</taxon>
        <taxon>Polyopisthocotylea</taxon>
        <taxon>Polystomatidea</taxon>
        <taxon>Polystomatidae</taxon>
        <taxon>Protopolystoma</taxon>
    </lineage>
</organism>
<keyword evidence="2" id="KW-1185">Reference proteome</keyword>
<protein>
    <submittedName>
        <fullName evidence="1">Uncharacterized protein</fullName>
    </submittedName>
</protein>
<dbReference type="EMBL" id="CAAALY010074339">
    <property type="protein sequence ID" value="VEL25498.1"/>
    <property type="molecule type" value="Genomic_DNA"/>
</dbReference>
<accession>A0A3S5APV7</accession>